<dbReference type="SUPFAM" id="SSF52540">
    <property type="entry name" value="P-loop containing nucleoside triphosphate hydrolases"/>
    <property type="match status" value="1"/>
</dbReference>
<dbReference type="PANTHER" id="PTHR30258">
    <property type="entry name" value="TYPE II SECRETION SYSTEM PROTEIN GSPE-RELATED"/>
    <property type="match status" value="1"/>
</dbReference>
<dbReference type="SUPFAM" id="SSF160246">
    <property type="entry name" value="EspE N-terminal domain-like"/>
    <property type="match status" value="1"/>
</dbReference>
<proteinExistence type="inferred from homology"/>
<name>A0A177N6Q2_9GAMM</name>
<evidence type="ECO:0000256" key="2">
    <source>
        <dbReference type="ARBA" id="ARBA00022741"/>
    </source>
</evidence>
<dbReference type="CDD" id="cd01129">
    <property type="entry name" value="PulE-GspE-like"/>
    <property type="match status" value="1"/>
</dbReference>
<dbReference type="GO" id="GO:0016887">
    <property type="term" value="F:ATP hydrolysis activity"/>
    <property type="evidence" value="ECO:0007669"/>
    <property type="project" value="TreeGrafter"/>
</dbReference>
<dbReference type="Pfam" id="PF05157">
    <property type="entry name" value="MshEN"/>
    <property type="match status" value="1"/>
</dbReference>
<dbReference type="InterPro" id="IPR027417">
    <property type="entry name" value="P-loop_NTPase"/>
</dbReference>
<dbReference type="Gene3D" id="3.30.450.90">
    <property type="match status" value="1"/>
</dbReference>
<dbReference type="InterPro" id="IPR037257">
    <property type="entry name" value="T2SS_E_N_sf"/>
</dbReference>
<dbReference type="EMBL" id="LUUJ01000098">
    <property type="protein sequence ID" value="OAI13535.1"/>
    <property type="molecule type" value="Genomic_DNA"/>
</dbReference>
<dbReference type="Pfam" id="PF00437">
    <property type="entry name" value="T2SSE"/>
    <property type="match status" value="1"/>
</dbReference>
<sequence>MAINDEHLLEAGLRCGLVEAALVERLRLEARRQRLSLLAMVQAHYRFPLAALYRAVAEQYRIPYIDLDAMQVETALLKKIPPSLVQRKLLLPVGNGERVLLACGDPGDRAGIDSVQRLLGQTLPLAMADLDLLRLKIARALAAKNTPDSDAAATAAADSDLVAVLDGIIREAYFHRASDIHLLPDAEGLRVRLRVDGKLRDFPLAAGPGTAAALVSRVKVLAGLDIAEQRMPQDGGFAYHLPRPIDKGFNIRVATAPTRLGERITLRLLGQETFGLTLADLGMMDEDLLHFRKVIHRPYGMVLLTGPTGSGKSTTLFAALQEINRPDINIMTVENPIEYVMHGVSQVQTGPKIGFADALRSFLRHDPDVLMVGEIRDHETADVAVKAAMTGHLVFSTLHTNNAVSAVTRLIDIGCEPFLIGSTVAAVIAQRLVRRLCPHCRRPRPATPAEQAELGRDGDAVDLYEPGGCVHCQGSGFRGRLGLFETLWLDEPLARLVARGADEETLEAGAGERLSFMWEDGCRKVLLGMTTLDEVRDVAVRKTRAPNGVS</sequence>
<dbReference type="GO" id="GO:0005886">
    <property type="term" value="C:plasma membrane"/>
    <property type="evidence" value="ECO:0007669"/>
    <property type="project" value="TreeGrafter"/>
</dbReference>
<dbReference type="PANTHER" id="PTHR30258:SF2">
    <property type="entry name" value="COMG OPERON PROTEIN 1"/>
    <property type="match status" value="1"/>
</dbReference>
<dbReference type="PROSITE" id="PS00662">
    <property type="entry name" value="T2SP_E"/>
    <property type="match status" value="1"/>
</dbReference>
<dbReference type="Gene3D" id="3.40.50.300">
    <property type="entry name" value="P-loop containing nucleotide triphosphate hydrolases"/>
    <property type="match status" value="1"/>
</dbReference>
<keyword evidence="3" id="KW-0067">ATP-binding</keyword>
<evidence type="ECO:0000313" key="6">
    <source>
        <dbReference type="Proteomes" id="UP000077857"/>
    </source>
</evidence>
<comment type="caution">
    <text evidence="5">The sequence shown here is derived from an EMBL/GenBank/DDBJ whole genome shotgun (WGS) entry which is preliminary data.</text>
</comment>
<dbReference type="Proteomes" id="UP000077857">
    <property type="component" value="Unassembled WGS sequence"/>
</dbReference>
<organism evidence="5 6">
    <name type="scientific">Methylomonas koyamae</name>
    <dbReference type="NCBI Taxonomy" id="702114"/>
    <lineage>
        <taxon>Bacteria</taxon>
        <taxon>Pseudomonadati</taxon>
        <taxon>Pseudomonadota</taxon>
        <taxon>Gammaproteobacteria</taxon>
        <taxon>Methylococcales</taxon>
        <taxon>Methylococcaceae</taxon>
        <taxon>Methylomonas</taxon>
    </lineage>
</organism>
<keyword evidence="2" id="KW-0547">Nucleotide-binding</keyword>
<evidence type="ECO:0000256" key="3">
    <source>
        <dbReference type="ARBA" id="ARBA00022840"/>
    </source>
</evidence>
<protein>
    <submittedName>
        <fullName evidence="5">Pilus assembly protein PilB</fullName>
    </submittedName>
</protein>
<gene>
    <name evidence="5" type="ORF">A1507_01550</name>
</gene>
<accession>A0A177N6Q2</accession>
<dbReference type="AlphaFoldDB" id="A0A177N6Q2"/>
<evidence type="ECO:0000259" key="4">
    <source>
        <dbReference type="PROSITE" id="PS00662"/>
    </source>
</evidence>
<feature type="domain" description="Bacterial type II secretion system protein E" evidence="4">
    <location>
        <begin position="363"/>
        <end position="377"/>
    </location>
</feature>
<evidence type="ECO:0000256" key="1">
    <source>
        <dbReference type="ARBA" id="ARBA00006611"/>
    </source>
</evidence>
<dbReference type="InterPro" id="IPR001482">
    <property type="entry name" value="T2SS/T4SS_dom"/>
</dbReference>
<reference evidence="5 6" key="1">
    <citation type="submission" date="2016-03" db="EMBL/GenBank/DDBJ databases">
        <authorList>
            <person name="Ploux O."/>
        </authorList>
    </citation>
    <scope>NUCLEOTIDE SEQUENCE [LARGE SCALE GENOMIC DNA]</scope>
    <source>
        <strain evidence="5 6">R-45378</strain>
    </source>
</reference>
<dbReference type="InterPro" id="IPR007831">
    <property type="entry name" value="T2SS_GspE_N"/>
</dbReference>
<dbReference type="GO" id="GO:0005524">
    <property type="term" value="F:ATP binding"/>
    <property type="evidence" value="ECO:0007669"/>
    <property type="project" value="UniProtKB-KW"/>
</dbReference>
<dbReference type="OrthoDB" id="6189814at2"/>
<comment type="similarity">
    <text evidence="1">Belongs to the GSP E family.</text>
</comment>
<dbReference type="RefSeq" id="WP_064041438.1">
    <property type="nucleotide sequence ID" value="NZ_LUUJ01000098.1"/>
</dbReference>
<evidence type="ECO:0000313" key="5">
    <source>
        <dbReference type="EMBL" id="OAI13535.1"/>
    </source>
</evidence>